<evidence type="ECO:0000256" key="1">
    <source>
        <dbReference type="SAM" id="MobiDB-lite"/>
    </source>
</evidence>
<evidence type="ECO:0000313" key="2">
    <source>
        <dbReference type="EMBL" id="WIW70915.1"/>
    </source>
</evidence>
<dbReference type="SUPFAM" id="SSF158397">
    <property type="entry name" value="TM1646-like"/>
    <property type="match status" value="1"/>
</dbReference>
<dbReference type="Gene3D" id="1.20.120.490">
    <property type="entry name" value="Hypothetical protein TM1646-like domain"/>
    <property type="match status" value="1"/>
</dbReference>
<dbReference type="EMBL" id="CP120678">
    <property type="protein sequence ID" value="WIW70915.1"/>
    <property type="molecule type" value="Genomic_DNA"/>
</dbReference>
<dbReference type="AlphaFoldDB" id="A0A9Y2AFW4"/>
<dbReference type="Pfam" id="PF03885">
    <property type="entry name" value="DUF327"/>
    <property type="match status" value="1"/>
</dbReference>
<dbReference type="RefSeq" id="WP_147667230.1">
    <property type="nucleotide sequence ID" value="NZ_CP120678.1"/>
</dbReference>
<dbReference type="KEGG" id="sgbi:P3F81_00910"/>
<dbReference type="InterPro" id="IPR005585">
    <property type="entry name" value="DUF327"/>
</dbReference>
<keyword evidence="3" id="KW-1185">Reference proteome</keyword>
<protein>
    <submittedName>
        <fullName evidence="2">YaaR family protein</fullName>
    </submittedName>
</protein>
<name>A0A9Y2AFW4_9FIRM</name>
<gene>
    <name evidence="2" type="ORF">P3F81_00910</name>
</gene>
<evidence type="ECO:0000313" key="3">
    <source>
        <dbReference type="Proteomes" id="UP001243623"/>
    </source>
</evidence>
<sequence>MKVGNMGARSSFPVGEHDANSKIGKKTSPFSSELTHSQDEISLERLNELLEKIDKQGAKLTQTPTYSELKSYRDLVKTFVGEAVSRMYTINSQTGWDRQGRQKVYTTIKKVDSVLESMTEDIRTGQATNLSIVAKQDAIRGMLVDLYM</sequence>
<dbReference type="InterPro" id="IPR024042">
    <property type="entry name" value="TM1646-like_dom_sf"/>
</dbReference>
<dbReference type="Proteomes" id="UP001243623">
    <property type="component" value="Chromosome"/>
</dbReference>
<accession>A0A9Y2AFW4</accession>
<organism evidence="2 3">
    <name type="scientific">Selenobaculum gibii</name>
    <dbReference type="NCBI Taxonomy" id="3054208"/>
    <lineage>
        <taxon>Bacteria</taxon>
        <taxon>Bacillati</taxon>
        <taxon>Bacillota</taxon>
        <taxon>Negativicutes</taxon>
        <taxon>Selenomonadales</taxon>
        <taxon>Selenomonadaceae</taxon>
        <taxon>Selenobaculum</taxon>
    </lineage>
</organism>
<reference evidence="2" key="1">
    <citation type="submission" date="2023-03" db="EMBL/GenBank/DDBJ databases">
        <title>Selenobaculum gbiensis gen. nov. sp. nov., a new bacterium isolated from the gut microbiota of IBD patient.</title>
        <authorList>
            <person name="Yeo S."/>
            <person name="Park H."/>
            <person name="Huh C.S."/>
        </authorList>
    </citation>
    <scope>NUCLEOTIDE SEQUENCE</scope>
    <source>
        <strain evidence="2">ICN-92133</strain>
    </source>
</reference>
<proteinExistence type="predicted"/>
<feature type="region of interest" description="Disordered" evidence="1">
    <location>
        <begin position="1"/>
        <end position="36"/>
    </location>
</feature>